<gene>
    <name evidence="6" type="ORF">GCK32_003663</name>
</gene>
<keyword evidence="4" id="KW-1133">Transmembrane helix</keyword>
<reference evidence="6 7" key="1">
    <citation type="submission" date="2019-10" db="EMBL/GenBank/DDBJ databases">
        <title>Assembly and Annotation for the nematode Trichostrongylus colubriformis.</title>
        <authorList>
            <person name="Martin J."/>
        </authorList>
    </citation>
    <scope>NUCLEOTIDE SEQUENCE [LARGE SCALE GENOMIC DNA]</scope>
    <source>
        <strain evidence="6">G859</strain>
        <tissue evidence="6">Whole worm</tissue>
    </source>
</reference>
<dbReference type="Proteomes" id="UP001331761">
    <property type="component" value="Unassembled WGS sequence"/>
</dbReference>
<dbReference type="InterPro" id="IPR002048">
    <property type="entry name" value="EF_hand_dom"/>
</dbReference>
<dbReference type="SMART" id="SM00054">
    <property type="entry name" value="EFh"/>
    <property type="match status" value="1"/>
</dbReference>
<organism evidence="6 7">
    <name type="scientific">Trichostrongylus colubriformis</name>
    <name type="common">Black scour worm</name>
    <dbReference type="NCBI Taxonomy" id="6319"/>
    <lineage>
        <taxon>Eukaryota</taxon>
        <taxon>Metazoa</taxon>
        <taxon>Ecdysozoa</taxon>
        <taxon>Nematoda</taxon>
        <taxon>Chromadorea</taxon>
        <taxon>Rhabditida</taxon>
        <taxon>Rhabditina</taxon>
        <taxon>Rhabditomorpha</taxon>
        <taxon>Strongyloidea</taxon>
        <taxon>Trichostrongylidae</taxon>
        <taxon>Trichostrongylus</taxon>
    </lineage>
</organism>
<feature type="transmembrane region" description="Helical" evidence="4">
    <location>
        <begin position="7"/>
        <end position="26"/>
    </location>
</feature>
<evidence type="ECO:0000259" key="5">
    <source>
        <dbReference type="PROSITE" id="PS50222"/>
    </source>
</evidence>
<evidence type="ECO:0000256" key="4">
    <source>
        <dbReference type="SAM" id="Phobius"/>
    </source>
</evidence>
<dbReference type="PANTHER" id="PTHR23104">
    <property type="entry name" value="MULTIPLE COAGULATION FACTOR DEFICIENCY PROTEIN 2 NEURAL STEM CELL DERIVED NEURONAL SURVIVAL PROTEIN"/>
    <property type="match status" value="1"/>
</dbReference>
<dbReference type="InterPro" id="IPR052110">
    <property type="entry name" value="MCFD2-like"/>
</dbReference>
<dbReference type="GO" id="GO:0005509">
    <property type="term" value="F:calcium ion binding"/>
    <property type="evidence" value="ECO:0007669"/>
    <property type="project" value="InterPro"/>
</dbReference>
<dbReference type="InterPro" id="IPR018247">
    <property type="entry name" value="EF_Hand_1_Ca_BS"/>
</dbReference>
<dbReference type="Gene3D" id="1.10.238.10">
    <property type="entry name" value="EF-hand"/>
    <property type="match status" value="1"/>
</dbReference>
<keyword evidence="3" id="KW-0106">Calcium</keyword>
<comment type="caution">
    <text evidence="6">The sequence shown here is derived from an EMBL/GenBank/DDBJ whole genome shotgun (WGS) entry which is preliminary data.</text>
</comment>
<keyword evidence="2" id="KW-0677">Repeat</keyword>
<sequence>MIQRAAAIVYFFSAFTCIVTVGNFHFADHADIHNVEHIRQHFKNVMENHNLSEEQQKFYYFSMNDLNKDNLIDGNEILKSITHSHTGLGNPVVDESTLMNRIDDLIREMDLNGDGFIDFPEFMNRHRKSFAQLN</sequence>
<dbReference type="Pfam" id="PF13499">
    <property type="entry name" value="EF-hand_7"/>
    <property type="match status" value="1"/>
</dbReference>
<name>A0AAN8FCY4_TRICO</name>
<keyword evidence="7" id="KW-1185">Reference proteome</keyword>
<keyword evidence="4" id="KW-0812">Transmembrane</keyword>
<dbReference type="PROSITE" id="PS00018">
    <property type="entry name" value="EF_HAND_1"/>
    <property type="match status" value="2"/>
</dbReference>
<dbReference type="SUPFAM" id="SSF47473">
    <property type="entry name" value="EF-hand"/>
    <property type="match status" value="1"/>
</dbReference>
<feature type="domain" description="EF-hand" evidence="5">
    <location>
        <begin position="97"/>
        <end position="132"/>
    </location>
</feature>
<dbReference type="EMBL" id="WIXE01011887">
    <property type="protein sequence ID" value="KAK5976432.1"/>
    <property type="molecule type" value="Genomic_DNA"/>
</dbReference>
<protein>
    <submittedName>
        <fullName evidence="6">Multiple coagulation factor deficiency protein 2 protein</fullName>
    </submittedName>
</protein>
<dbReference type="CDD" id="cd00051">
    <property type="entry name" value="EFh"/>
    <property type="match status" value="1"/>
</dbReference>
<keyword evidence="4" id="KW-0472">Membrane</keyword>
<proteinExistence type="predicted"/>
<dbReference type="PANTHER" id="PTHR23104:SF12">
    <property type="entry name" value="EF-HAND DOMAIN-CONTAINING PROTEIN"/>
    <property type="match status" value="1"/>
</dbReference>
<evidence type="ECO:0000313" key="7">
    <source>
        <dbReference type="Proteomes" id="UP001331761"/>
    </source>
</evidence>
<evidence type="ECO:0000256" key="3">
    <source>
        <dbReference type="ARBA" id="ARBA00022837"/>
    </source>
</evidence>
<dbReference type="PROSITE" id="PS50222">
    <property type="entry name" value="EF_HAND_2"/>
    <property type="match status" value="1"/>
</dbReference>
<dbReference type="InterPro" id="IPR011992">
    <property type="entry name" value="EF-hand-dom_pair"/>
</dbReference>
<dbReference type="AlphaFoldDB" id="A0AAN8FCY4"/>
<keyword evidence="1" id="KW-0732">Signal</keyword>
<evidence type="ECO:0000256" key="1">
    <source>
        <dbReference type="ARBA" id="ARBA00022729"/>
    </source>
</evidence>
<evidence type="ECO:0000313" key="6">
    <source>
        <dbReference type="EMBL" id="KAK5976432.1"/>
    </source>
</evidence>
<evidence type="ECO:0000256" key="2">
    <source>
        <dbReference type="ARBA" id="ARBA00022737"/>
    </source>
</evidence>
<accession>A0AAN8FCY4</accession>